<feature type="region of interest" description="Disordered" evidence="19">
    <location>
        <begin position="242"/>
        <end position="271"/>
    </location>
</feature>
<evidence type="ECO:0000256" key="18">
    <source>
        <dbReference type="ARBA" id="ARBA00083091"/>
    </source>
</evidence>
<keyword evidence="6" id="KW-0963">Cytoplasm</keyword>
<feature type="compositionally biased region" description="Gly residues" evidence="19">
    <location>
        <begin position="126"/>
        <end position="135"/>
    </location>
</feature>
<evidence type="ECO:0000256" key="7">
    <source>
        <dbReference type="ARBA" id="ARBA00022630"/>
    </source>
</evidence>
<evidence type="ECO:0000313" key="21">
    <source>
        <dbReference type="Ensembl" id="ENSSCAP00000005108.1"/>
    </source>
</evidence>
<dbReference type="Gene3D" id="3.50.50.60">
    <property type="entry name" value="FAD/NAD(P)-binding domain"/>
    <property type="match status" value="1"/>
</dbReference>
<dbReference type="FunFam" id="3.90.660.10:FF:000008">
    <property type="entry name" value="Spermine oxidase"/>
    <property type="match status" value="1"/>
</dbReference>
<evidence type="ECO:0000256" key="4">
    <source>
        <dbReference type="ARBA" id="ARBA00005995"/>
    </source>
</evidence>
<feature type="compositionally biased region" description="Low complexity" evidence="19">
    <location>
        <begin position="707"/>
        <end position="718"/>
    </location>
</feature>
<protein>
    <recommendedName>
        <fullName evidence="17">Peroxisomal N(1)-acetyl-spermine/spermidine oxidase</fullName>
        <ecNumber evidence="16">1.5.3.13</ecNumber>
    </recommendedName>
    <alternativeName>
        <fullName evidence="18">Polyamine oxidase</fullName>
    </alternativeName>
</protein>
<evidence type="ECO:0000256" key="10">
    <source>
        <dbReference type="ARBA" id="ARBA00023002"/>
    </source>
</evidence>
<dbReference type="SUPFAM" id="SSF51905">
    <property type="entry name" value="FAD/NAD(P)-binding domain"/>
    <property type="match status" value="1"/>
</dbReference>
<evidence type="ECO:0000256" key="9">
    <source>
        <dbReference type="ARBA" id="ARBA00022990"/>
    </source>
</evidence>
<keyword evidence="8" id="KW-0274">FAD</keyword>
<comment type="subunit">
    <text evidence="5">Monomer.</text>
</comment>
<dbReference type="GO" id="GO:0046203">
    <property type="term" value="P:spermidine catabolic process"/>
    <property type="evidence" value="ECO:0007669"/>
    <property type="project" value="Ensembl"/>
</dbReference>
<comment type="similarity">
    <text evidence="4">Belongs to the flavin monoamine oxidase family.</text>
</comment>
<feature type="compositionally biased region" description="Gly residues" evidence="19">
    <location>
        <begin position="147"/>
        <end position="172"/>
    </location>
</feature>
<comment type="catalytic activity">
    <reaction evidence="13">
        <text>N(1),N(12)-diacetylspermine + O2 + H2O = 3-acetamidopropanal + N(1)-acetylspermidine + H2O2</text>
        <dbReference type="Rhea" id="RHEA:25868"/>
        <dbReference type="ChEBI" id="CHEBI:15377"/>
        <dbReference type="ChEBI" id="CHEBI:15379"/>
        <dbReference type="ChEBI" id="CHEBI:16240"/>
        <dbReference type="ChEBI" id="CHEBI:30322"/>
        <dbReference type="ChEBI" id="CHEBI:58324"/>
        <dbReference type="ChEBI" id="CHEBI:58550"/>
        <dbReference type="EC" id="1.5.3.13"/>
    </reaction>
</comment>
<dbReference type="PANTHER" id="PTHR10742:SF405">
    <property type="entry name" value="PEROXISOMAL N(1)-ACETYL-SPERMINE_SPERMIDINE OXIDASE"/>
    <property type="match status" value="1"/>
</dbReference>
<gene>
    <name evidence="21" type="primary">PAOX</name>
</gene>
<dbReference type="PANTHER" id="PTHR10742">
    <property type="entry name" value="FLAVIN MONOAMINE OXIDASE"/>
    <property type="match status" value="1"/>
</dbReference>
<dbReference type="InterPro" id="IPR050281">
    <property type="entry name" value="Flavin_monoamine_oxidase"/>
</dbReference>
<dbReference type="InterPro" id="IPR002937">
    <property type="entry name" value="Amino_oxidase"/>
</dbReference>
<dbReference type="Proteomes" id="UP000694409">
    <property type="component" value="Unassembled WGS sequence"/>
</dbReference>
<evidence type="ECO:0000256" key="1">
    <source>
        <dbReference type="ARBA" id="ARBA00001974"/>
    </source>
</evidence>
<dbReference type="GO" id="GO:1901307">
    <property type="term" value="P:positive regulation of spermidine biosynthetic process"/>
    <property type="evidence" value="ECO:0007669"/>
    <property type="project" value="Ensembl"/>
</dbReference>
<dbReference type="GO" id="GO:0005777">
    <property type="term" value="C:peroxisome"/>
    <property type="evidence" value="ECO:0007669"/>
    <property type="project" value="UniProtKB-SubCell"/>
</dbReference>
<accession>A0A8C9MLB8</accession>
<evidence type="ECO:0000256" key="11">
    <source>
        <dbReference type="ARBA" id="ARBA00023140"/>
    </source>
</evidence>
<evidence type="ECO:0000256" key="14">
    <source>
        <dbReference type="ARBA" id="ARBA00052731"/>
    </source>
</evidence>
<evidence type="ECO:0000256" key="17">
    <source>
        <dbReference type="ARBA" id="ARBA00073790"/>
    </source>
</evidence>
<keyword evidence="9" id="KW-0007">Acetylation</keyword>
<proteinExistence type="inferred from homology"/>
<comment type="pathway">
    <text evidence="15">Amine and polyamine metabolism; spermine metabolism.</text>
</comment>
<dbReference type="GO" id="GO:0009446">
    <property type="term" value="P:putrescine biosynthetic process"/>
    <property type="evidence" value="ECO:0007669"/>
    <property type="project" value="Ensembl"/>
</dbReference>
<evidence type="ECO:0000256" key="6">
    <source>
        <dbReference type="ARBA" id="ARBA00022490"/>
    </source>
</evidence>
<dbReference type="InterPro" id="IPR036188">
    <property type="entry name" value="FAD/NAD-bd_sf"/>
</dbReference>
<feature type="domain" description="Amine oxidase" evidence="20">
    <location>
        <begin position="277"/>
        <end position="708"/>
    </location>
</feature>
<feature type="region of interest" description="Disordered" evidence="19">
    <location>
        <begin position="120"/>
        <end position="219"/>
    </location>
</feature>
<evidence type="ECO:0000256" key="3">
    <source>
        <dbReference type="ARBA" id="ARBA00004496"/>
    </source>
</evidence>
<keyword evidence="11" id="KW-0576">Peroxisome</keyword>
<evidence type="ECO:0000256" key="19">
    <source>
        <dbReference type="SAM" id="MobiDB-lite"/>
    </source>
</evidence>
<dbReference type="EC" id="1.5.3.13" evidence="16"/>
<keyword evidence="22" id="KW-1185">Reference proteome</keyword>
<feature type="compositionally biased region" description="Gly residues" evidence="19">
    <location>
        <begin position="243"/>
        <end position="253"/>
    </location>
</feature>
<comment type="catalytic activity">
    <reaction evidence="12">
        <text>N(1)-acetylspermine + O2 + H2O = 3-acetamidopropanal + spermidine + H2O2</text>
        <dbReference type="Rhea" id="RHEA:25800"/>
        <dbReference type="ChEBI" id="CHEBI:15377"/>
        <dbReference type="ChEBI" id="CHEBI:15379"/>
        <dbReference type="ChEBI" id="CHEBI:16240"/>
        <dbReference type="ChEBI" id="CHEBI:30322"/>
        <dbReference type="ChEBI" id="CHEBI:57834"/>
        <dbReference type="ChEBI" id="CHEBI:58101"/>
        <dbReference type="EC" id="1.5.3.13"/>
    </reaction>
</comment>
<dbReference type="GO" id="GO:0009447">
    <property type="term" value="P:putrescine catabolic process"/>
    <property type="evidence" value="ECO:0007669"/>
    <property type="project" value="Ensembl"/>
</dbReference>
<feature type="region of interest" description="Disordered" evidence="19">
    <location>
        <begin position="1"/>
        <end position="20"/>
    </location>
</feature>
<evidence type="ECO:0000256" key="2">
    <source>
        <dbReference type="ARBA" id="ARBA00004275"/>
    </source>
</evidence>
<keyword evidence="10" id="KW-0560">Oxidoreductase</keyword>
<feature type="compositionally biased region" description="Basic residues" evidence="19">
    <location>
        <begin position="199"/>
        <end position="218"/>
    </location>
</feature>
<feature type="compositionally biased region" description="Basic and acidic residues" evidence="19">
    <location>
        <begin position="254"/>
        <end position="265"/>
    </location>
</feature>
<keyword evidence="7" id="KW-0285">Flavoprotein</keyword>
<sequence length="725" mass="76194">MKVWESRVGGSAGTGPWGSSVCGGTAGRWASATPPPTLEAGPHRIRWMSGRRMGRGGWGGGPRACPYSTGGALSHPGLPLASMGAGSWFITAPGPTGSHASLHAVPHPSLHPFLPSSFPPCRGSGRSRGGAVGGGRCRRRRRAVPAGAGGHGGQRAPGGGGGRGAGGAGGGPAAPRTRLPPPAGGGGRAGAASAPALRYGRRGRGRRPGTGGGRHRGAARAGAGAAVPGCGSCCTCPRPWGRSGVGRTRGGGGRSREHTGTERKPFTGGSGGRFGASGLAEMGAHWIHGPSPGNPVFCLASRYGLLGPEAAREENQQVEAGAPPLPSVTYGSSGKVLNPKAVREARDLFYALLASTRAFQGSKEPPWPSVGQYVRAEIARTVPTMAGGQEDARRLQLAVLAACLKLECCISGTHSMDLVGLEPFGEYVSLPGLDCTFPGGYSSLAERLLSDLPEGTVLFNKAVRTIHWQGSFREEGSDGSRVFPVQVECEDGDVFLADHVIITVPLGFLKERQQEFFQPPLPERKAQAVRNLGFGTNNKIFLEFEQPFWEPEQQLLEVVWEDESPLEEPDADLEANWFKKLIGFVVLQPPEQHGHVLCGFIAGKESEHMETLSDAEVLSAMTHVLRTMTGNPNLPAPRSVLRSRWHSAPYTRGSYSYVAVGSSGDDIDVLAQPLPEDPRDPRPLQLLFAGEATHRTFYSTTHGALLSGGERPSGSTSSSRRRPRA</sequence>
<dbReference type="Pfam" id="PF01593">
    <property type="entry name" value="Amino_oxidase"/>
    <property type="match status" value="1"/>
</dbReference>
<evidence type="ECO:0000256" key="5">
    <source>
        <dbReference type="ARBA" id="ARBA00011245"/>
    </source>
</evidence>
<comment type="subcellular location">
    <subcellularLocation>
        <location evidence="3">Cytoplasm</location>
    </subcellularLocation>
    <subcellularLocation>
        <location evidence="2">Peroxisome</location>
    </subcellularLocation>
</comment>
<organism evidence="21 22">
    <name type="scientific">Serinus canaria</name>
    <name type="common">Island canary</name>
    <name type="synonym">Fringilla canaria</name>
    <dbReference type="NCBI Taxonomy" id="9135"/>
    <lineage>
        <taxon>Eukaryota</taxon>
        <taxon>Metazoa</taxon>
        <taxon>Chordata</taxon>
        <taxon>Craniata</taxon>
        <taxon>Vertebrata</taxon>
        <taxon>Euteleostomi</taxon>
        <taxon>Archelosauria</taxon>
        <taxon>Archosauria</taxon>
        <taxon>Dinosauria</taxon>
        <taxon>Saurischia</taxon>
        <taxon>Theropoda</taxon>
        <taxon>Coelurosauria</taxon>
        <taxon>Aves</taxon>
        <taxon>Neognathae</taxon>
        <taxon>Neoaves</taxon>
        <taxon>Telluraves</taxon>
        <taxon>Australaves</taxon>
        <taxon>Passeriformes</taxon>
        <taxon>Passeroidea</taxon>
        <taxon>Fringillidae</taxon>
        <taxon>Carduelinae</taxon>
        <taxon>Serinus</taxon>
    </lineage>
</organism>
<feature type="region of interest" description="Disordered" evidence="19">
    <location>
        <begin position="702"/>
        <end position="725"/>
    </location>
</feature>
<evidence type="ECO:0000259" key="20">
    <source>
        <dbReference type="Pfam" id="PF01593"/>
    </source>
</evidence>
<reference evidence="21" key="2">
    <citation type="submission" date="2025-09" db="UniProtKB">
        <authorList>
            <consortium name="Ensembl"/>
        </authorList>
    </citation>
    <scope>IDENTIFICATION</scope>
</reference>
<dbReference type="AlphaFoldDB" id="A0A8C9MLB8"/>
<evidence type="ECO:0000256" key="15">
    <source>
        <dbReference type="ARBA" id="ARBA00060580"/>
    </source>
</evidence>
<evidence type="ECO:0000256" key="12">
    <source>
        <dbReference type="ARBA" id="ARBA00050537"/>
    </source>
</evidence>
<name>A0A8C9MLB8_SERCA</name>
<dbReference type="GeneTree" id="ENSGT00940000158274"/>
<dbReference type="GO" id="GO:0052903">
    <property type="term" value="F:N(1)-acetylpolyamine oxidase (3-acetamidopropanal-forming) activity"/>
    <property type="evidence" value="ECO:0007669"/>
    <property type="project" value="UniProtKB-EC"/>
</dbReference>
<evidence type="ECO:0000313" key="22">
    <source>
        <dbReference type="Proteomes" id="UP000694409"/>
    </source>
</evidence>
<reference evidence="21" key="1">
    <citation type="submission" date="2025-08" db="UniProtKB">
        <authorList>
            <consortium name="Ensembl"/>
        </authorList>
    </citation>
    <scope>IDENTIFICATION</scope>
</reference>
<evidence type="ECO:0000256" key="13">
    <source>
        <dbReference type="ARBA" id="ARBA00052165"/>
    </source>
</evidence>
<dbReference type="SUPFAM" id="SSF54373">
    <property type="entry name" value="FAD-linked reductases, C-terminal domain"/>
    <property type="match status" value="1"/>
</dbReference>
<dbReference type="Gene3D" id="3.90.660.10">
    <property type="match status" value="1"/>
</dbReference>
<evidence type="ECO:0000256" key="8">
    <source>
        <dbReference type="ARBA" id="ARBA00022827"/>
    </source>
</evidence>
<dbReference type="Ensembl" id="ENSSCAT00000005880.1">
    <property type="protein sequence ID" value="ENSSCAP00000005108.1"/>
    <property type="gene ID" value="ENSSCAG00000004105.1"/>
</dbReference>
<dbReference type="OMA" id="VETEQMT"/>
<comment type="cofactor">
    <cofactor evidence="1">
        <name>FAD</name>
        <dbReference type="ChEBI" id="CHEBI:57692"/>
    </cofactor>
</comment>
<dbReference type="GO" id="GO:0046208">
    <property type="term" value="P:spermine catabolic process"/>
    <property type="evidence" value="ECO:0007669"/>
    <property type="project" value="Ensembl"/>
</dbReference>
<evidence type="ECO:0000256" key="16">
    <source>
        <dbReference type="ARBA" id="ARBA00066690"/>
    </source>
</evidence>
<comment type="catalytic activity">
    <reaction evidence="14">
        <text>N(1)-acetylspermidine + O2 + H2O = 3-acetamidopropanal + putrescine + H2O2</text>
        <dbReference type="Rhea" id="RHEA:25812"/>
        <dbReference type="ChEBI" id="CHEBI:15377"/>
        <dbReference type="ChEBI" id="CHEBI:15379"/>
        <dbReference type="ChEBI" id="CHEBI:16240"/>
        <dbReference type="ChEBI" id="CHEBI:30322"/>
        <dbReference type="ChEBI" id="CHEBI:58324"/>
        <dbReference type="ChEBI" id="CHEBI:326268"/>
        <dbReference type="EC" id="1.5.3.13"/>
    </reaction>
</comment>